<keyword evidence="2" id="KW-1185">Reference proteome</keyword>
<protein>
    <recommendedName>
        <fullName evidence="3">C1q domain-containing protein</fullName>
    </recommendedName>
</protein>
<reference evidence="1 2" key="1">
    <citation type="submission" date="2022-03" db="EMBL/GenBank/DDBJ databases">
        <title>Streptomyces yunnanensis P86,complete genome.</title>
        <authorList>
            <person name="Chen S."/>
            <person name="Zhang Q."/>
        </authorList>
    </citation>
    <scope>NUCLEOTIDE SEQUENCE [LARGE SCALE GENOMIC DNA]</scope>
    <source>
        <strain evidence="1 2">P86</strain>
    </source>
</reference>
<dbReference type="SUPFAM" id="SSF49842">
    <property type="entry name" value="TNF-like"/>
    <property type="match status" value="1"/>
</dbReference>
<dbReference type="EMBL" id="CP095749">
    <property type="protein sequence ID" value="WEB38773.1"/>
    <property type="molecule type" value="Genomic_DNA"/>
</dbReference>
<gene>
    <name evidence="1" type="ORF">MOV08_05280</name>
</gene>
<evidence type="ECO:0000313" key="2">
    <source>
        <dbReference type="Proteomes" id="UP001218629"/>
    </source>
</evidence>
<proteinExistence type="predicted"/>
<dbReference type="Gene3D" id="2.60.120.40">
    <property type="match status" value="1"/>
</dbReference>
<organism evidence="1 2">
    <name type="scientific">Streptomyces yunnanensis</name>
    <dbReference type="NCBI Taxonomy" id="156453"/>
    <lineage>
        <taxon>Bacteria</taxon>
        <taxon>Bacillati</taxon>
        <taxon>Actinomycetota</taxon>
        <taxon>Actinomycetes</taxon>
        <taxon>Kitasatosporales</taxon>
        <taxon>Streptomycetaceae</taxon>
        <taxon>Streptomyces</taxon>
    </lineage>
</organism>
<evidence type="ECO:0008006" key="3">
    <source>
        <dbReference type="Google" id="ProtNLM"/>
    </source>
</evidence>
<sequence>MPVPEILDWEEREIIVPDKMNSQIRDMQAHFGNRPWFHIMMPDQDVKDCQKFPAGADNQFIRWPGPGREHGGWKIRDDRSAFIVPEDGVYFVYANAGAAPLKGPSPTNIPVIYLTIVKDGTDFSSTAVSCPMQNEVTTTHGVLVECKKGTVLQAEIFAMEKAGIDFRIENQGQLCTFGAFKVSEGDLTGPCEPIPGLKRDWKDGEHLDTVLWQEQTTGVSRSLLGMPRFQLRGTKNRNYPQGSFEDIHWSTEHVRHSGGWEWNEDASTITVPETGVYVVSSHASINAPNVDLHSNFNFYAKLNDDRVALSQGGAHRKNYLHSRAIQEVRQLAKGDKITFQWNLSGGDDKWISGEDIAMGAVNIFMVSPESSFADVT</sequence>
<dbReference type="InterPro" id="IPR008983">
    <property type="entry name" value="Tumour_necrosis_fac-like_dom"/>
</dbReference>
<dbReference type="Proteomes" id="UP001218629">
    <property type="component" value="Chromosome"/>
</dbReference>
<name>A0ABY8A1K4_9ACTN</name>
<evidence type="ECO:0000313" key="1">
    <source>
        <dbReference type="EMBL" id="WEB38773.1"/>
    </source>
</evidence>
<accession>A0ABY8A1K4</accession>
<dbReference type="RefSeq" id="WP_275306531.1">
    <property type="nucleotide sequence ID" value="NZ_CP095749.1"/>
</dbReference>